<dbReference type="AlphaFoldDB" id="A0A2P8E1G8"/>
<evidence type="ECO:0000256" key="4">
    <source>
        <dbReference type="ARBA" id="ARBA00022630"/>
    </source>
</evidence>
<evidence type="ECO:0000256" key="14">
    <source>
        <dbReference type="ARBA" id="ARBA00049744"/>
    </source>
</evidence>
<evidence type="ECO:0000256" key="11">
    <source>
        <dbReference type="ARBA" id="ARBA00038856"/>
    </source>
</evidence>
<evidence type="ECO:0000256" key="13">
    <source>
        <dbReference type="ARBA" id="ARBA00049723"/>
    </source>
</evidence>
<keyword evidence="7" id="KW-0443">Lipid metabolism</keyword>
<comment type="pathway">
    <text evidence="12">Steroid metabolism; cholesterol degradation.</text>
</comment>
<dbReference type="Gene3D" id="3.50.50.60">
    <property type="entry name" value="FAD/NAD(P)-binding domain"/>
    <property type="match status" value="3"/>
</dbReference>
<proteinExistence type="inferred from homology"/>
<dbReference type="EMBL" id="PYGE01000008">
    <property type="protein sequence ID" value="PSL03247.1"/>
    <property type="molecule type" value="Genomic_DNA"/>
</dbReference>
<evidence type="ECO:0000313" key="19">
    <source>
        <dbReference type="EMBL" id="PSL03247.1"/>
    </source>
</evidence>
<evidence type="ECO:0000256" key="10">
    <source>
        <dbReference type="ARBA" id="ARBA00023235"/>
    </source>
</evidence>
<dbReference type="Pfam" id="PF05199">
    <property type="entry name" value="GMC_oxred_C"/>
    <property type="match status" value="1"/>
</dbReference>
<keyword evidence="3" id="KW-0153">Cholesterol metabolism</keyword>
<reference evidence="19 20" key="1">
    <citation type="submission" date="2018-03" db="EMBL/GenBank/DDBJ databases">
        <title>Genomic Encyclopedia of Archaeal and Bacterial Type Strains, Phase II (KMG-II): from individual species to whole genera.</title>
        <authorList>
            <person name="Goeker M."/>
        </authorList>
    </citation>
    <scope>NUCLEOTIDE SEQUENCE [LARGE SCALE GENOMIC DNA]</scope>
    <source>
        <strain evidence="19 20">DSM 45211</strain>
    </source>
</reference>
<comment type="cofactor">
    <cofactor evidence="1">
        <name>FAD</name>
        <dbReference type="ChEBI" id="CHEBI:57692"/>
    </cofactor>
</comment>
<dbReference type="Proteomes" id="UP000243528">
    <property type="component" value="Unassembled WGS sequence"/>
</dbReference>
<evidence type="ECO:0000256" key="1">
    <source>
        <dbReference type="ARBA" id="ARBA00001974"/>
    </source>
</evidence>
<accession>A0A2P8E1G8</accession>
<keyword evidence="5" id="KW-0274">FAD</keyword>
<feature type="domain" description="FAD-dependent oxidoreductase 2 FAD-binding" evidence="17">
    <location>
        <begin position="6"/>
        <end position="40"/>
    </location>
</feature>
<dbReference type="InterPro" id="IPR052542">
    <property type="entry name" value="Cholesterol_Oxidase"/>
</dbReference>
<keyword evidence="6" id="KW-0560">Oxidoreductase</keyword>
<feature type="domain" description="Glucose-methanol-choline oxidoreductase C-terminal" evidence="18">
    <location>
        <begin position="457"/>
        <end position="511"/>
    </location>
</feature>
<evidence type="ECO:0000256" key="5">
    <source>
        <dbReference type="ARBA" id="ARBA00022827"/>
    </source>
</evidence>
<evidence type="ECO:0000256" key="7">
    <source>
        <dbReference type="ARBA" id="ARBA00023098"/>
    </source>
</evidence>
<dbReference type="GO" id="GO:0008203">
    <property type="term" value="P:cholesterol metabolic process"/>
    <property type="evidence" value="ECO:0007669"/>
    <property type="project" value="UniProtKB-KW"/>
</dbReference>
<feature type="region of interest" description="Disordered" evidence="16">
    <location>
        <begin position="519"/>
        <end position="560"/>
    </location>
</feature>
<evidence type="ECO:0000259" key="17">
    <source>
        <dbReference type="Pfam" id="PF00890"/>
    </source>
</evidence>
<evidence type="ECO:0000259" key="18">
    <source>
        <dbReference type="Pfam" id="PF05199"/>
    </source>
</evidence>
<evidence type="ECO:0000256" key="8">
    <source>
        <dbReference type="ARBA" id="ARBA00023166"/>
    </source>
</evidence>
<keyword evidence="10" id="KW-0413">Isomerase</keyword>
<keyword evidence="8" id="KW-1207">Sterol metabolism</keyword>
<gene>
    <name evidence="19" type="ORF">CLV30_108159</name>
</gene>
<dbReference type="EC" id="5.3.3.1" evidence="11"/>
<evidence type="ECO:0000313" key="20">
    <source>
        <dbReference type="Proteomes" id="UP000243528"/>
    </source>
</evidence>
<sequence length="560" mass="60442">MRLHYDVLVIGSGFGGSVTALRLTEKGYRVGVVEAGARFDDDTLPASSWDVRRFLFAPALRCYGIQRIDTLRDCVILSGAGVGGGSLVYANTLYEPADAFYRDSAWSGITDWRAELAPHLDQATRMLGATTYPRMSPSDHVFQQVASDMGVGGTFRRAPLGVFFGEPGVTVPDPYFGGAGPDRAGCLHCGECMTGCRHNAKNALTKNYLYLAERAGAQVHELSTVRSLRPLPAGGYGALVRRTDAPGAQPTIITADQVVLSAGPLGTQRLLHRMRDEGHLPHLSDQLGVHTRTNSESILGAIAPDRRHDFSEGAAITSSFHPDEHTHIEPVRYGHGSNAMSLLQTVLTEGDGAHVRLGAWAREMWRQRRGLADRYDAAHWSERTVIALAMQTRDNSITTYTRRSRLTGRRRMTSRQGHGEPNPTWIPVAHDAVRRMAALVDGVAGATLGEPFGRPMTAHFIGGCTIGATADDGVVDPWHRVYGHPGLHIVDGSTISANLGVNPSLTITAQAERALAFWPNHGDADPRPPLGATYRPVDPVPPREPAVPPGAPTALRLTSP</sequence>
<feature type="compositionally biased region" description="Pro residues" evidence="16">
    <location>
        <begin position="538"/>
        <end position="551"/>
    </location>
</feature>
<comment type="caution">
    <text evidence="19">The sequence shown here is derived from an EMBL/GenBank/DDBJ whole genome shotgun (WGS) entry which is preliminary data.</text>
</comment>
<evidence type="ECO:0000256" key="9">
    <source>
        <dbReference type="ARBA" id="ARBA00023221"/>
    </source>
</evidence>
<dbReference type="PANTHER" id="PTHR47470:SF1">
    <property type="entry name" value="FAD-DEPENDENT OXIDOREDUCTASE 2 FAD BINDING DOMAIN-CONTAINING PROTEIN"/>
    <property type="match status" value="1"/>
</dbReference>
<dbReference type="InterPro" id="IPR036188">
    <property type="entry name" value="FAD/NAD-bd_sf"/>
</dbReference>
<evidence type="ECO:0000256" key="15">
    <source>
        <dbReference type="ARBA" id="ARBA00049778"/>
    </source>
</evidence>
<dbReference type="EC" id="1.1.3.6" evidence="13"/>
<protein>
    <recommendedName>
        <fullName evidence="14">Cholesterol oxidase</fullName>
        <ecNumber evidence="13">1.1.3.6</ecNumber>
        <ecNumber evidence="11">5.3.3.1</ecNumber>
    </recommendedName>
    <alternativeName>
        <fullName evidence="15">Cholesterol isomerase</fullName>
    </alternativeName>
</protein>
<keyword evidence="9" id="KW-0753">Steroid metabolism</keyword>
<comment type="similarity">
    <text evidence="2">Belongs to the GMC oxidoreductase family.</text>
</comment>
<dbReference type="PANTHER" id="PTHR47470">
    <property type="entry name" value="CHOLESTEROL OXIDASE"/>
    <property type="match status" value="1"/>
</dbReference>
<keyword evidence="20" id="KW-1185">Reference proteome</keyword>
<dbReference type="GO" id="GO:0004769">
    <property type="term" value="F:steroid Delta-isomerase activity"/>
    <property type="evidence" value="ECO:0007669"/>
    <property type="project" value="UniProtKB-EC"/>
</dbReference>
<dbReference type="SUPFAM" id="SSF51905">
    <property type="entry name" value="FAD/NAD(P)-binding domain"/>
    <property type="match status" value="1"/>
</dbReference>
<dbReference type="GO" id="GO:0016995">
    <property type="term" value="F:cholesterol oxidase activity"/>
    <property type="evidence" value="ECO:0007669"/>
    <property type="project" value="UniProtKB-EC"/>
</dbReference>
<dbReference type="InterPro" id="IPR003953">
    <property type="entry name" value="FAD-dep_OxRdtase_2_FAD-bd"/>
</dbReference>
<evidence type="ECO:0000256" key="12">
    <source>
        <dbReference type="ARBA" id="ARBA00049645"/>
    </source>
</evidence>
<evidence type="ECO:0000256" key="3">
    <source>
        <dbReference type="ARBA" id="ARBA00022548"/>
    </source>
</evidence>
<evidence type="ECO:0000256" key="6">
    <source>
        <dbReference type="ARBA" id="ARBA00023002"/>
    </source>
</evidence>
<dbReference type="Pfam" id="PF00890">
    <property type="entry name" value="FAD_binding_2"/>
    <property type="match status" value="1"/>
</dbReference>
<evidence type="ECO:0000256" key="16">
    <source>
        <dbReference type="SAM" id="MobiDB-lite"/>
    </source>
</evidence>
<organism evidence="19 20">
    <name type="scientific">Haloactinopolyspora alba</name>
    <dbReference type="NCBI Taxonomy" id="648780"/>
    <lineage>
        <taxon>Bacteria</taxon>
        <taxon>Bacillati</taxon>
        <taxon>Actinomycetota</taxon>
        <taxon>Actinomycetes</taxon>
        <taxon>Jiangellales</taxon>
        <taxon>Jiangellaceae</taxon>
        <taxon>Haloactinopolyspora</taxon>
    </lineage>
</organism>
<dbReference type="InterPro" id="IPR007867">
    <property type="entry name" value="GMC_OxRtase_C"/>
</dbReference>
<name>A0A2P8E1G8_9ACTN</name>
<keyword evidence="4" id="KW-0285">Flavoprotein</keyword>
<evidence type="ECO:0000256" key="2">
    <source>
        <dbReference type="ARBA" id="ARBA00010790"/>
    </source>
</evidence>